<comment type="subcellular location">
    <subcellularLocation>
        <location evidence="1">Membrane</location>
        <topology evidence="1">Multi-pass membrane protein</topology>
    </subcellularLocation>
</comment>
<sequence length="178" mass="20525">MSFFYKGFKNFSAKRPILVLSITNGFLGSVADVSAQSISPSDKGFDKERTARFIGYQSFFTPIFYYWYSFLNNKFPLPVATRSLALVKPVLKRRAKTFTDIKEKFNRQYFTALISNYTLWPAAQFINFSLIPLYFQVPFASCVGIAWNTYLSWLNSEDYQQPIKQQAQILPQSPPLST</sequence>
<dbReference type="OrthoDB" id="10267969at2759"/>
<dbReference type="STRING" id="796925.A0A137PFW4"/>
<keyword evidence="8" id="KW-1185">Reference proteome</keyword>
<dbReference type="GO" id="GO:0005739">
    <property type="term" value="C:mitochondrion"/>
    <property type="evidence" value="ECO:0007669"/>
    <property type="project" value="TreeGrafter"/>
</dbReference>
<dbReference type="GO" id="GO:0016020">
    <property type="term" value="C:membrane"/>
    <property type="evidence" value="ECO:0007669"/>
    <property type="project" value="UniProtKB-SubCell"/>
</dbReference>
<dbReference type="PANTHER" id="PTHR11266:SF17">
    <property type="entry name" value="PROTEIN MPV17"/>
    <property type="match status" value="1"/>
</dbReference>
<reference evidence="7 8" key="1">
    <citation type="journal article" date="2015" name="Genome Biol. Evol.">
        <title>Phylogenomic analyses indicate that early fungi evolved digesting cell walls of algal ancestors of land plants.</title>
        <authorList>
            <person name="Chang Y."/>
            <person name="Wang S."/>
            <person name="Sekimoto S."/>
            <person name="Aerts A.L."/>
            <person name="Choi C."/>
            <person name="Clum A."/>
            <person name="LaButti K.M."/>
            <person name="Lindquist E.A."/>
            <person name="Yee Ngan C."/>
            <person name="Ohm R.A."/>
            <person name="Salamov A.A."/>
            <person name="Grigoriev I.V."/>
            <person name="Spatafora J.W."/>
            <person name="Berbee M.L."/>
        </authorList>
    </citation>
    <scope>NUCLEOTIDE SEQUENCE [LARGE SCALE GENOMIC DNA]</scope>
    <source>
        <strain evidence="7 8">NRRL 28638</strain>
    </source>
</reference>
<proteinExistence type="inferred from homology"/>
<name>A0A137PFW4_CONC2</name>
<evidence type="ECO:0000256" key="2">
    <source>
        <dbReference type="ARBA" id="ARBA00006824"/>
    </source>
</evidence>
<dbReference type="Pfam" id="PF04117">
    <property type="entry name" value="Mpv17_PMP22"/>
    <property type="match status" value="1"/>
</dbReference>
<keyword evidence="3" id="KW-0812">Transmembrane</keyword>
<accession>A0A137PFW4</accession>
<evidence type="ECO:0000256" key="1">
    <source>
        <dbReference type="ARBA" id="ARBA00004141"/>
    </source>
</evidence>
<evidence type="ECO:0000256" key="5">
    <source>
        <dbReference type="ARBA" id="ARBA00023136"/>
    </source>
</evidence>
<evidence type="ECO:0000256" key="3">
    <source>
        <dbReference type="ARBA" id="ARBA00022692"/>
    </source>
</evidence>
<protein>
    <submittedName>
        <fullName evidence="7">Uncharacterized protein</fullName>
    </submittedName>
</protein>
<keyword evidence="5" id="KW-0472">Membrane</keyword>
<dbReference type="PANTHER" id="PTHR11266">
    <property type="entry name" value="PEROXISOMAL MEMBRANE PROTEIN 2, PXMP2 MPV17"/>
    <property type="match status" value="1"/>
</dbReference>
<evidence type="ECO:0000313" key="8">
    <source>
        <dbReference type="Proteomes" id="UP000070444"/>
    </source>
</evidence>
<keyword evidence="4" id="KW-1133">Transmembrane helix</keyword>
<dbReference type="EMBL" id="KQ964430">
    <property type="protein sequence ID" value="KXN73893.1"/>
    <property type="molecule type" value="Genomic_DNA"/>
</dbReference>
<dbReference type="AlphaFoldDB" id="A0A137PFW4"/>
<evidence type="ECO:0000256" key="4">
    <source>
        <dbReference type="ARBA" id="ARBA00022989"/>
    </source>
</evidence>
<gene>
    <name evidence="7" type="ORF">CONCODRAFT_3134</name>
</gene>
<evidence type="ECO:0000313" key="7">
    <source>
        <dbReference type="EMBL" id="KXN73893.1"/>
    </source>
</evidence>
<dbReference type="InterPro" id="IPR007248">
    <property type="entry name" value="Mpv17_PMP22"/>
</dbReference>
<organism evidence="7 8">
    <name type="scientific">Conidiobolus coronatus (strain ATCC 28846 / CBS 209.66 / NRRL 28638)</name>
    <name type="common">Delacroixia coronata</name>
    <dbReference type="NCBI Taxonomy" id="796925"/>
    <lineage>
        <taxon>Eukaryota</taxon>
        <taxon>Fungi</taxon>
        <taxon>Fungi incertae sedis</taxon>
        <taxon>Zoopagomycota</taxon>
        <taxon>Entomophthoromycotina</taxon>
        <taxon>Entomophthoromycetes</taxon>
        <taxon>Entomophthorales</taxon>
        <taxon>Ancylistaceae</taxon>
        <taxon>Conidiobolus</taxon>
    </lineage>
</organism>
<comment type="similarity">
    <text evidence="2 6">Belongs to the peroxisomal membrane protein PXMP2/4 family.</text>
</comment>
<evidence type="ECO:0000256" key="6">
    <source>
        <dbReference type="RuleBase" id="RU363053"/>
    </source>
</evidence>
<dbReference type="Proteomes" id="UP000070444">
    <property type="component" value="Unassembled WGS sequence"/>
</dbReference>